<gene>
    <name evidence="1" type="ORF">SAMN05660706_12557</name>
</gene>
<evidence type="ECO:0008006" key="3">
    <source>
        <dbReference type="Google" id="ProtNLM"/>
    </source>
</evidence>
<keyword evidence="2" id="KW-1185">Reference proteome</keyword>
<organism evidence="1 2">
    <name type="scientific">Desulfoscipio geothermicus DSM 3669</name>
    <dbReference type="NCBI Taxonomy" id="1121426"/>
    <lineage>
        <taxon>Bacteria</taxon>
        <taxon>Bacillati</taxon>
        <taxon>Bacillota</taxon>
        <taxon>Clostridia</taxon>
        <taxon>Eubacteriales</taxon>
        <taxon>Desulfallaceae</taxon>
        <taxon>Desulfoscipio</taxon>
    </lineage>
</organism>
<evidence type="ECO:0000313" key="2">
    <source>
        <dbReference type="Proteomes" id="UP000199584"/>
    </source>
</evidence>
<evidence type="ECO:0000313" key="1">
    <source>
        <dbReference type="EMBL" id="SFR12580.1"/>
    </source>
</evidence>
<dbReference type="STRING" id="39060.SAMN05660706_12557"/>
<protein>
    <recommendedName>
        <fullName evidence="3">Flp pilus-assembly TadE/G-like</fullName>
    </recommendedName>
</protein>
<dbReference type="EMBL" id="FOYM01000025">
    <property type="protein sequence ID" value="SFR12580.1"/>
    <property type="molecule type" value="Genomic_DNA"/>
</dbReference>
<name>A0A1I6E4A0_9FIRM</name>
<sequence>MILLIIFLPLLIFATVYSVTTTQSVTTYDVDVQKAVEIAARAAAQQVTEDSQANGTPRIHTANAHAIFRQELARNLGLNETDLTPLNGSAIKQPDYTVIIYNVDDTFSTSGAELARKYVFSGGSLTSSALNPAGNPTSFVVTDTDINIDSSGTIKTTLDKPGVIAVVNADLNRAVGTDQVNISRWIAVRLHYITP</sequence>
<dbReference type="Proteomes" id="UP000199584">
    <property type="component" value="Unassembled WGS sequence"/>
</dbReference>
<dbReference type="OrthoDB" id="1726098at2"/>
<proteinExistence type="predicted"/>
<accession>A0A1I6E4A0</accession>
<reference evidence="2" key="1">
    <citation type="submission" date="2016-10" db="EMBL/GenBank/DDBJ databases">
        <authorList>
            <person name="Varghese N."/>
            <person name="Submissions S."/>
        </authorList>
    </citation>
    <scope>NUCLEOTIDE SEQUENCE [LARGE SCALE GENOMIC DNA]</scope>
    <source>
        <strain evidence="2">DSM 3669</strain>
    </source>
</reference>
<dbReference type="RefSeq" id="WP_131820658.1">
    <property type="nucleotide sequence ID" value="NZ_FOYM01000025.1"/>
</dbReference>
<dbReference type="AlphaFoldDB" id="A0A1I6E4A0"/>